<evidence type="ECO:0000256" key="1">
    <source>
        <dbReference type="SAM" id="Phobius"/>
    </source>
</evidence>
<reference evidence="3" key="1">
    <citation type="submission" date="2014-03" db="EMBL/GenBank/DDBJ databases">
        <authorList>
            <person name="Aksoy S."/>
            <person name="Warren W."/>
            <person name="Wilson R.K."/>
        </authorList>
    </citation>
    <scope>NUCLEOTIDE SEQUENCE [LARGE SCALE GENOMIC DNA]</scope>
    <source>
        <strain evidence="3">IAEA</strain>
    </source>
</reference>
<dbReference type="AlphaFoldDB" id="A0A1A9WA96"/>
<sequence>MVGFNGIWQLSTKNNRLANQLNKQSTSQSVRLFDVATVFKLFVNNFRLRGKSKDEQKQDKTTKLRIIPPFFALGHIMLGKKGAHMWFYMFMPFLYMHLLKRAFLAFDMFIMPNLSVNISQNIIVRRIKENETKRKSKIAMEGIILRSLENSSGERRFYTKIVKLMFIIEKSELGAVF</sequence>
<evidence type="ECO:0000313" key="3">
    <source>
        <dbReference type="Proteomes" id="UP000091820"/>
    </source>
</evidence>
<feature type="transmembrane region" description="Helical" evidence="1">
    <location>
        <begin position="102"/>
        <end position="124"/>
    </location>
</feature>
<name>A0A1A9WA96_9MUSC</name>
<reference evidence="2" key="2">
    <citation type="submission" date="2020-05" db="UniProtKB">
        <authorList>
            <consortium name="EnsemblMetazoa"/>
        </authorList>
    </citation>
    <scope>IDENTIFICATION</scope>
    <source>
        <strain evidence="2">IAEA</strain>
    </source>
</reference>
<keyword evidence="1" id="KW-0812">Transmembrane</keyword>
<keyword evidence="3" id="KW-1185">Reference proteome</keyword>
<keyword evidence="1" id="KW-1133">Transmembrane helix</keyword>
<evidence type="ECO:0000313" key="2">
    <source>
        <dbReference type="EnsemblMetazoa" id="GBRI012027-PA"/>
    </source>
</evidence>
<protein>
    <submittedName>
        <fullName evidence="2">Uncharacterized protein</fullName>
    </submittedName>
</protein>
<accession>A0A1A9WA96</accession>
<dbReference type="VEuPathDB" id="VectorBase:GBRI012027"/>
<organism evidence="2 3">
    <name type="scientific">Glossina brevipalpis</name>
    <dbReference type="NCBI Taxonomy" id="37001"/>
    <lineage>
        <taxon>Eukaryota</taxon>
        <taxon>Metazoa</taxon>
        <taxon>Ecdysozoa</taxon>
        <taxon>Arthropoda</taxon>
        <taxon>Hexapoda</taxon>
        <taxon>Insecta</taxon>
        <taxon>Pterygota</taxon>
        <taxon>Neoptera</taxon>
        <taxon>Endopterygota</taxon>
        <taxon>Diptera</taxon>
        <taxon>Brachycera</taxon>
        <taxon>Muscomorpha</taxon>
        <taxon>Hippoboscoidea</taxon>
        <taxon>Glossinidae</taxon>
        <taxon>Glossina</taxon>
    </lineage>
</organism>
<keyword evidence="1" id="KW-0472">Membrane</keyword>
<dbReference type="Proteomes" id="UP000091820">
    <property type="component" value="Unassembled WGS sequence"/>
</dbReference>
<feature type="transmembrane region" description="Helical" evidence="1">
    <location>
        <begin position="70"/>
        <end position="90"/>
    </location>
</feature>
<dbReference type="EnsemblMetazoa" id="GBRI012027-RA">
    <property type="protein sequence ID" value="GBRI012027-PA"/>
    <property type="gene ID" value="GBRI012027"/>
</dbReference>
<proteinExistence type="predicted"/>